<accession>A0ABP1HI02</accession>
<protein>
    <submittedName>
        <fullName evidence="1">Hypothetical_protein</fullName>
    </submittedName>
</protein>
<sequence>MFIFTEIKYHQVKQCSQGFSTAQITHTQTQSSKTCHLWKLTYVNFQSIKNQFFQLLKLSNIKNKRVQFQLGTVGHTQRFEVFKLEIFYVVYVAIIQIQQFYSLAFQLRNNILAVIESQFTYLQAPYKVQAFHIFVIINSKSSIFSLIHLKHGLVVLRQNWILFLVDQIARFLGVFLFKAELLCTWFHCVRSGIQFIQ</sequence>
<gene>
    <name evidence="1" type="ORF">HINF_LOCUS13865</name>
</gene>
<dbReference type="Proteomes" id="UP001642409">
    <property type="component" value="Unassembled WGS sequence"/>
</dbReference>
<evidence type="ECO:0000313" key="2">
    <source>
        <dbReference type="Proteomes" id="UP001642409"/>
    </source>
</evidence>
<comment type="caution">
    <text evidence="1">The sequence shown here is derived from an EMBL/GenBank/DDBJ whole genome shotgun (WGS) entry which is preliminary data.</text>
</comment>
<evidence type="ECO:0000313" key="1">
    <source>
        <dbReference type="EMBL" id="CAL5995086.1"/>
    </source>
</evidence>
<name>A0ABP1HI02_9EUKA</name>
<keyword evidence="2" id="KW-1185">Reference proteome</keyword>
<proteinExistence type="predicted"/>
<dbReference type="EMBL" id="CAXDID020000032">
    <property type="protein sequence ID" value="CAL5995086.1"/>
    <property type="molecule type" value="Genomic_DNA"/>
</dbReference>
<organism evidence="1 2">
    <name type="scientific">Hexamita inflata</name>
    <dbReference type="NCBI Taxonomy" id="28002"/>
    <lineage>
        <taxon>Eukaryota</taxon>
        <taxon>Metamonada</taxon>
        <taxon>Diplomonadida</taxon>
        <taxon>Hexamitidae</taxon>
        <taxon>Hexamitinae</taxon>
        <taxon>Hexamita</taxon>
    </lineage>
</organism>
<reference evidence="1 2" key="1">
    <citation type="submission" date="2024-07" db="EMBL/GenBank/DDBJ databases">
        <authorList>
            <person name="Akdeniz Z."/>
        </authorList>
    </citation>
    <scope>NUCLEOTIDE SEQUENCE [LARGE SCALE GENOMIC DNA]</scope>
</reference>